<reference evidence="9" key="1">
    <citation type="journal article" date="2017" name="Genome Biol.">
        <title>Comparative genomics reveals high biological diversity and specific adaptations in the industrially and medically important fungal genus Aspergillus.</title>
        <authorList>
            <person name="de Vries R.P."/>
            <person name="Riley R."/>
            <person name="Wiebenga A."/>
            <person name="Aguilar-Osorio G."/>
            <person name="Amillis S."/>
            <person name="Uchima C.A."/>
            <person name="Anderluh G."/>
            <person name="Asadollahi M."/>
            <person name="Askin M."/>
            <person name="Barry K."/>
            <person name="Battaglia E."/>
            <person name="Bayram O."/>
            <person name="Benocci T."/>
            <person name="Braus-Stromeyer S.A."/>
            <person name="Caldana C."/>
            <person name="Canovas D."/>
            <person name="Cerqueira G.C."/>
            <person name="Chen F."/>
            <person name="Chen W."/>
            <person name="Choi C."/>
            <person name="Clum A."/>
            <person name="Dos Santos R.A."/>
            <person name="Damasio A.R."/>
            <person name="Diallinas G."/>
            <person name="Emri T."/>
            <person name="Fekete E."/>
            <person name="Flipphi M."/>
            <person name="Freyberg S."/>
            <person name="Gallo A."/>
            <person name="Gournas C."/>
            <person name="Habgood R."/>
            <person name="Hainaut M."/>
            <person name="Harispe M.L."/>
            <person name="Henrissat B."/>
            <person name="Hilden K.S."/>
            <person name="Hope R."/>
            <person name="Hossain A."/>
            <person name="Karabika E."/>
            <person name="Karaffa L."/>
            <person name="Karanyi Z."/>
            <person name="Krasevec N."/>
            <person name="Kuo A."/>
            <person name="Kusch H."/>
            <person name="LaButti K."/>
            <person name="Lagendijk E.L."/>
            <person name="Lapidus A."/>
            <person name="Levasseur A."/>
            <person name="Lindquist E."/>
            <person name="Lipzen A."/>
            <person name="Logrieco A.F."/>
            <person name="MacCabe A."/>
            <person name="Maekelae M.R."/>
            <person name="Malavazi I."/>
            <person name="Melin P."/>
            <person name="Meyer V."/>
            <person name="Mielnichuk N."/>
            <person name="Miskei M."/>
            <person name="Molnar A.P."/>
            <person name="Mule G."/>
            <person name="Ngan C.Y."/>
            <person name="Orejas M."/>
            <person name="Orosz E."/>
            <person name="Ouedraogo J.P."/>
            <person name="Overkamp K.M."/>
            <person name="Park H.-S."/>
            <person name="Perrone G."/>
            <person name="Piumi F."/>
            <person name="Punt P.J."/>
            <person name="Ram A.F."/>
            <person name="Ramon A."/>
            <person name="Rauscher S."/>
            <person name="Record E."/>
            <person name="Riano-Pachon D.M."/>
            <person name="Robert V."/>
            <person name="Roehrig J."/>
            <person name="Ruller R."/>
            <person name="Salamov A."/>
            <person name="Salih N.S."/>
            <person name="Samson R.A."/>
            <person name="Sandor E."/>
            <person name="Sanguinetti M."/>
            <person name="Schuetze T."/>
            <person name="Sepcic K."/>
            <person name="Shelest E."/>
            <person name="Sherlock G."/>
            <person name="Sophianopoulou V."/>
            <person name="Squina F.M."/>
            <person name="Sun H."/>
            <person name="Susca A."/>
            <person name="Todd R.B."/>
            <person name="Tsang A."/>
            <person name="Unkles S.E."/>
            <person name="van de Wiele N."/>
            <person name="van Rossen-Uffink D."/>
            <person name="Oliveira J.V."/>
            <person name="Vesth T.C."/>
            <person name="Visser J."/>
            <person name="Yu J.-H."/>
            <person name="Zhou M."/>
            <person name="Andersen M.R."/>
            <person name="Archer D.B."/>
            <person name="Baker S.E."/>
            <person name="Benoit I."/>
            <person name="Brakhage A.A."/>
            <person name="Braus G.H."/>
            <person name="Fischer R."/>
            <person name="Frisvad J.C."/>
            <person name="Goldman G.H."/>
            <person name="Houbraken J."/>
            <person name="Oakley B."/>
            <person name="Pocsi I."/>
            <person name="Scazzocchio C."/>
            <person name="Seiboth B."/>
            <person name="vanKuyk P.A."/>
            <person name="Wortman J."/>
            <person name="Dyer P.S."/>
            <person name="Grigoriev I.V."/>
        </authorList>
    </citation>
    <scope>NUCLEOTIDE SEQUENCE [LARGE SCALE GENOMIC DNA]</scope>
    <source>
        <strain evidence="9">CBS 583.65</strain>
    </source>
</reference>
<dbReference type="CDD" id="cd13854">
    <property type="entry name" value="CuRO_1_MaLCC_like"/>
    <property type="match status" value="1"/>
</dbReference>
<dbReference type="RefSeq" id="XP_040665220.1">
    <property type="nucleotide sequence ID" value="XM_040808615.1"/>
</dbReference>
<keyword evidence="2" id="KW-0479">Metal-binding</keyword>
<dbReference type="VEuPathDB" id="FungiDB:ASPVEDRAFT_163416"/>
<evidence type="ECO:0000313" key="8">
    <source>
        <dbReference type="EMBL" id="OJI99457.1"/>
    </source>
</evidence>
<dbReference type="GO" id="GO:0005507">
    <property type="term" value="F:copper ion binding"/>
    <property type="evidence" value="ECO:0007669"/>
    <property type="project" value="InterPro"/>
</dbReference>
<dbReference type="PANTHER" id="PTHR11709">
    <property type="entry name" value="MULTI-COPPER OXIDASE"/>
    <property type="match status" value="1"/>
</dbReference>
<dbReference type="Pfam" id="PF07732">
    <property type="entry name" value="Cu-oxidase_3"/>
    <property type="match status" value="2"/>
</dbReference>
<name>A0A1L9PD43_ASPVE</name>
<dbReference type="STRING" id="1036611.A0A1L9PD43"/>
<accession>A0A1L9PD43</accession>
<dbReference type="InterPro" id="IPR008972">
    <property type="entry name" value="Cupredoxin"/>
</dbReference>
<feature type="domain" description="Plastocyanin-like" evidence="5">
    <location>
        <begin position="232"/>
        <end position="375"/>
    </location>
</feature>
<dbReference type="GO" id="GO:0016491">
    <property type="term" value="F:oxidoreductase activity"/>
    <property type="evidence" value="ECO:0007669"/>
    <property type="project" value="UniProtKB-KW"/>
</dbReference>
<dbReference type="InterPro" id="IPR011707">
    <property type="entry name" value="Cu-oxidase-like_N"/>
</dbReference>
<dbReference type="InterPro" id="IPR001117">
    <property type="entry name" value="Cu-oxidase_2nd"/>
</dbReference>
<sequence length="638" mass="71276">MALKNERSLSSGQELMHLDMMISNKLGITIALCALSVLSFEFNLPKNCTHSAHSRGCWANGFNILTDYHDVANIPPGKLVEYHLTVSESTISPDGYERPGIVVNGQYPGPTIEADWGDTVRTLTLENNLLHPRHFLKKKSGINVYNNLTTYNGTSIHWHGIRQWHTNWQDGVPGVTQCPITSGDEQLYEFRATQYGSTYYHAHDGIQIADGLYGGLVIHGPSSMDYDVNLGPWLIGDHYHTNVSGLDWIPLYPENDMLPPVGLLNGKGVSICDDTSTDTHCTGTGQHFETVFRKGTKYKIGVIGSMTLLPQAFWVDGHTMTVIQMDMVPVVPYVTDVLIVGTGQRYEIIIEANADFENGTDFWIHASPCDRRAVRSDRLGIVRYDKDSKDVPKWALGADTYHYLHCRDPDYRSIAPVVKRAVGHSANAVKPENYVRPGMLAYPDPSVGNKSHFFHWTLTDVPQHVDWANPSLKSVFADEDTPLPREAASLSLDFETGQWVYFLIVNNFTQGFNSSRAYHPMHLHGHDMAILAQGPAPLPDEIELNLENPPRRDTVMVEGKGGYMWIAFEINNPGSWLFHCHISSHALAGLSMQFIEQPGKIRGLMEEAGAAKELSDRCDTWSEWARKANFEQDLSSGI</sequence>
<evidence type="ECO:0000259" key="6">
    <source>
        <dbReference type="Pfam" id="PF07731"/>
    </source>
</evidence>
<dbReference type="Pfam" id="PF07731">
    <property type="entry name" value="Cu-oxidase_2"/>
    <property type="match status" value="1"/>
</dbReference>
<dbReference type="Pfam" id="PF00394">
    <property type="entry name" value="Cu-oxidase"/>
    <property type="match status" value="1"/>
</dbReference>
<dbReference type="InterPro" id="IPR002355">
    <property type="entry name" value="Cu_oxidase_Cu_BS"/>
</dbReference>
<proteinExistence type="inferred from homology"/>
<evidence type="ECO:0000256" key="1">
    <source>
        <dbReference type="ARBA" id="ARBA00010609"/>
    </source>
</evidence>
<dbReference type="PROSITE" id="PS00080">
    <property type="entry name" value="MULTICOPPER_OXIDASE2"/>
    <property type="match status" value="1"/>
</dbReference>
<feature type="domain" description="Plastocyanin-like" evidence="6">
    <location>
        <begin position="487"/>
        <end position="599"/>
    </location>
</feature>
<evidence type="ECO:0000256" key="3">
    <source>
        <dbReference type="ARBA" id="ARBA00023002"/>
    </source>
</evidence>
<dbReference type="Gene3D" id="2.60.40.420">
    <property type="entry name" value="Cupredoxins - blue copper proteins"/>
    <property type="match status" value="3"/>
</dbReference>
<keyword evidence="9" id="KW-1185">Reference proteome</keyword>
<dbReference type="OrthoDB" id="2121828at2759"/>
<dbReference type="CDD" id="cd13901">
    <property type="entry name" value="CuRO_3_MaLCC_like"/>
    <property type="match status" value="1"/>
</dbReference>
<feature type="domain" description="Plastocyanin-like" evidence="7">
    <location>
        <begin position="86"/>
        <end position="130"/>
    </location>
</feature>
<feature type="domain" description="Plastocyanin-like" evidence="7">
    <location>
        <begin position="142"/>
        <end position="222"/>
    </location>
</feature>
<dbReference type="InterPro" id="IPR011706">
    <property type="entry name" value="Cu-oxidase_C"/>
</dbReference>
<comment type="similarity">
    <text evidence="1">Belongs to the multicopper oxidase family.</text>
</comment>
<dbReference type="InterPro" id="IPR033138">
    <property type="entry name" value="Cu_oxidase_CS"/>
</dbReference>
<protein>
    <recommendedName>
        <fullName evidence="10">Multicopper oxidase</fullName>
    </recommendedName>
</protein>
<dbReference type="GeneID" id="63724126"/>
<evidence type="ECO:0008006" key="10">
    <source>
        <dbReference type="Google" id="ProtNLM"/>
    </source>
</evidence>
<evidence type="ECO:0000256" key="2">
    <source>
        <dbReference type="ARBA" id="ARBA00022723"/>
    </source>
</evidence>
<dbReference type="PROSITE" id="PS00079">
    <property type="entry name" value="MULTICOPPER_OXIDASE1"/>
    <property type="match status" value="1"/>
</dbReference>
<keyword evidence="4" id="KW-0186">Copper</keyword>
<evidence type="ECO:0000259" key="7">
    <source>
        <dbReference type="Pfam" id="PF07732"/>
    </source>
</evidence>
<evidence type="ECO:0000259" key="5">
    <source>
        <dbReference type="Pfam" id="PF00394"/>
    </source>
</evidence>
<organism evidence="8 9">
    <name type="scientific">Aspergillus versicolor CBS 583.65</name>
    <dbReference type="NCBI Taxonomy" id="1036611"/>
    <lineage>
        <taxon>Eukaryota</taxon>
        <taxon>Fungi</taxon>
        <taxon>Dikarya</taxon>
        <taxon>Ascomycota</taxon>
        <taxon>Pezizomycotina</taxon>
        <taxon>Eurotiomycetes</taxon>
        <taxon>Eurotiomycetidae</taxon>
        <taxon>Eurotiales</taxon>
        <taxon>Aspergillaceae</taxon>
        <taxon>Aspergillus</taxon>
        <taxon>Aspergillus subgen. Nidulantes</taxon>
    </lineage>
</organism>
<dbReference type="EMBL" id="KV878126">
    <property type="protein sequence ID" value="OJI99457.1"/>
    <property type="molecule type" value="Genomic_DNA"/>
</dbReference>
<evidence type="ECO:0000313" key="9">
    <source>
        <dbReference type="Proteomes" id="UP000184073"/>
    </source>
</evidence>
<gene>
    <name evidence="8" type="ORF">ASPVEDRAFT_163416</name>
</gene>
<keyword evidence="3" id="KW-0560">Oxidoreductase</keyword>
<dbReference type="AlphaFoldDB" id="A0A1L9PD43"/>
<evidence type="ECO:0000256" key="4">
    <source>
        <dbReference type="ARBA" id="ARBA00023008"/>
    </source>
</evidence>
<dbReference type="Proteomes" id="UP000184073">
    <property type="component" value="Unassembled WGS sequence"/>
</dbReference>
<dbReference type="PANTHER" id="PTHR11709:SF71">
    <property type="entry name" value="OXIDOREDUCTASE TPCJ"/>
    <property type="match status" value="1"/>
</dbReference>
<dbReference type="InterPro" id="IPR045087">
    <property type="entry name" value="Cu-oxidase_fam"/>
</dbReference>
<dbReference type="SUPFAM" id="SSF49503">
    <property type="entry name" value="Cupredoxins"/>
    <property type="match status" value="3"/>
</dbReference>